<feature type="coiled-coil region" evidence="1">
    <location>
        <begin position="481"/>
        <end position="508"/>
    </location>
</feature>
<evidence type="ECO:0000313" key="3">
    <source>
        <dbReference type="EMBL" id="RKN78864.1"/>
    </source>
</evidence>
<evidence type="ECO:0000256" key="2">
    <source>
        <dbReference type="SAM" id="SignalP"/>
    </source>
</evidence>
<proteinExistence type="predicted"/>
<evidence type="ECO:0000313" key="4">
    <source>
        <dbReference type="Proteomes" id="UP000282311"/>
    </source>
</evidence>
<sequence length="722" mass="79507">MTKKSKFKRLTMHSVLALSLMASAAPMYTYADGVQAEAENVFDIPSIGSVWVNNSSYFEIKNVRLTPGSDSNLVTFAIKIVNGSSSDIQFIDYWIKLQTTAGAKFTVNVIPQDKDKNLIPAGGSQEIQFYASVTPTSKLSDLEFNVIKWDFSATDYQKVLGSLRASDEYSTVAPAGAKANFKIAKTTIQGYIKKATTSSNEENYLPSVLLELQNTDSRSLKLPALKFMLRTADGLTYPLQATGVGDNTTIDPLMKKEIALSGKLPRSIQNEGWQLVITEVTSTGEDSNINAAIVEFALPKSQGDQTSTEKEQSFSNKDGAYVTKLESIQRMPWEDEDIISAMISLKTSENKSMPIPNLVGYIKLDDSVKVDVKVIQTDNVIGLQPGKEVRLQLLGKIPYTYDFSELTIYLQEKEGTTTGTGSSSGSTGGTVTDLVQFKVNSEMDNLPLVNPKEHFKIGGVGRSGDYTIQSVNTFPGKSSDIVTAQVEVENLEKRANELSKLVAHFKGSDGTIYPAAISDIKSKISPSGKALLFISARVASNKSSDITQLILGEGITEGKFTQVDGKPDSYVNAVSFFLPSEQKEALSAVKEINLFPYNLKVNKVATAVDQQKITLKFNYELEKDAQYEVNSEDYKLVVELADADGKATMSWPLNVEKTKDGATDGKDTLRIGKETIELTKNDENFIFKVTYLKKYKLNIYHQYQGEKKLIASQDFDWFIVSD</sequence>
<dbReference type="RefSeq" id="WP_120749531.1">
    <property type="nucleotide sequence ID" value="NZ_RBAH01000018.1"/>
</dbReference>
<gene>
    <name evidence="3" type="ORF">D7M11_22580</name>
</gene>
<keyword evidence="1" id="KW-0175">Coiled coil</keyword>
<feature type="signal peptide" evidence="2">
    <location>
        <begin position="1"/>
        <end position="24"/>
    </location>
</feature>
<feature type="chain" id="PRO_5038575472" evidence="2">
    <location>
        <begin position="25"/>
        <end position="722"/>
    </location>
</feature>
<comment type="caution">
    <text evidence="3">The sequence shown here is derived from an EMBL/GenBank/DDBJ whole genome shotgun (WGS) entry which is preliminary data.</text>
</comment>
<organism evidence="3 4">
    <name type="scientific">Paenibacillus ginsengarvi</name>
    <dbReference type="NCBI Taxonomy" id="400777"/>
    <lineage>
        <taxon>Bacteria</taxon>
        <taxon>Bacillati</taxon>
        <taxon>Bacillota</taxon>
        <taxon>Bacilli</taxon>
        <taxon>Bacillales</taxon>
        <taxon>Paenibacillaceae</taxon>
        <taxon>Paenibacillus</taxon>
    </lineage>
</organism>
<reference evidence="3 4" key="1">
    <citation type="journal article" date="2007" name="Int. J. Syst. Evol. Microbiol.">
        <title>Paenibacillus ginsengarvi sp. nov., isolated from soil from ginseng cultivation.</title>
        <authorList>
            <person name="Yoon M.H."/>
            <person name="Ten L.N."/>
            <person name="Im W.T."/>
        </authorList>
    </citation>
    <scope>NUCLEOTIDE SEQUENCE [LARGE SCALE GENOMIC DNA]</scope>
    <source>
        <strain evidence="3 4">KCTC 13059</strain>
    </source>
</reference>
<dbReference type="AlphaFoldDB" id="A0A3B0C2Z5"/>
<name>A0A3B0C2Z5_9BACL</name>
<dbReference type="Proteomes" id="UP000282311">
    <property type="component" value="Unassembled WGS sequence"/>
</dbReference>
<keyword evidence="4" id="KW-1185">Reference proteome</keyword>
<evidence type="ECO:0000256" key="1">
    <source>
        <dbReference type="SAM" id="Coils"/>
    </source>
</evidence>
<dbReference type="EMBL" id="RBAH01000018">
    <property type="protein sequence ID" value="RKN78864.1"/>
    <property type="molecule type" value="Genomic_DNA"/>
</dbReference>
<dbReference type="OrthoDB" id="2675985at2"/>
<accession>A0A3B0C2Z5</accession>
<protein>
    <submittedName>
        <fullName evidence="3">Uncharacterized protein</fullName>
    </submittedName>
</protein>
<keyword evidence="2" id="KW-0732">Signal</keyword>